<comment type="caution">
    <text evidence="2">The sequence shown here is derived from an EMBL/GenBank/DDBJ whole genome shotgun (WGS) entry which is preliminary data.</text>
</comment>
<dbReference type="InterPro" id="IPR023459">
    <property type="entry name" value="Tscrpt_elong_fac_GreA/B_fam"/>
</dbReference>
<dbReference type="EMBL" id="BPUB01000002">
    <property type="protein sequence ID" value="GJG58833.1"/>
    <property type="molecule type" value="Genomic_DNA"/>
</dbReference>
<dbReference type="FunFam" id="3.10.50.30:FF:000001">
    <property type="entry name" value="Transcription elongation factor GreA"/>
    <property type="match status" value="1"/>
</dbReference>
<accession>A0A9R1CYD0</accession>
<dbReference type="Gene3D" id="3.10.50.30">
    <property type="entry name" value="Transcription elongation factor, GreA/GreB, C-terminal domain"/>
    <property type="match status" value="1"/>
</dbReference>
<sequence length="82" mass="9108">MPASQMETDTVQSLTKVELLNVANNKTMTYTIVSPHEANTRERKISVKSPIAKALLNRKKGEVVEVHVPVGLIKLKIVNISR</sequence>
<dbReference type="GO" id="GO:0006354">
    <property type="term" value="P:DNA-templated transcription elongation"/>
    <property type="evidence" value="ECO:0007669"/>
    <property type="project" value="TreeGrafter"/>
</dbReference>
<evidence type="ECO:0000259" key="1">
    <source>
        <dbReference type="Pfam" id="PF01272"/>
    </source>
</evidence>
<dbReference type="AlphaFoldDB" id="A0A9R1CYD0"/>
<dbReference type="Pfam" id="PF01272">
    <property type="entry name" value="GreA_GreB"/>
    <property type="match status" value="1"/>
</dbReference>
<dbReference type="GO" id="GO:0003677">
    <property type="term" value="F:DNA binding"/>
    <property type="evidence" value="ECO:0007669"/>
    <property type="project" value="InterPro"/>
</dbReference>
<dbReference type="GO" id="GO:0032784">
    <property type="term" value="P:regulation of DNA-templated transcription elongation"/>
    <property type="evidence" value="ECO:0007669"/>
    <property type="project" value="InterPro"/>
</dbReference>
<dbReference type="PROSITE" id="PS00830">
    <property type="entry name" value="GREAB_2"/>
    <property type="match status" value="1"/>
</dbReference>
<dbReference type="SUPFAM" id="SSF54534">
    <property type="entry name" value="FKBP-like"/>
    <property type="match status" value="1"/>
</dbReference>
<organism evidence="2 3">
    <name type="scientific">Prevotella lacticifex</name>
    <dbReference type="NCBI Taxonomy" id="2854755"/>
    <lineage>
        <taxon>Bacteria</taxon>
        <taxon>Pseudomonadati</taxon>
        <taxon>Bacteroidota</taxon>
        <taxon>Bacteroidia</taxon>
        <taxon>Bacteroidales</taxon>
        <taxon>Prevotellaceae</taxon>
        <taxon>Prevotella</taxon>
    </lineage>
</organism>
<dbReference type="PANTHER" id="PTHR30437:SF4">
    <property type="entry name" value="TRANSCRIPTION ELONGATION FACTOR GREA"/>
    <property type="match status" value="1"/>
</dbReference>
<reference evidence="2" key="1">
    <citation type="journal article" date="2022" name="Int. J. Syst. Evol. Microbiol.">
        <title>Prevotella lacticifex sp. nov., isolated from the rumen of cows.</title>
        <authorList>
            <person name="Shinkai T."/>
            <person name="Ikeyama N."/>
            <person name="Kumagai M."/>
            <person name="Ohmori H."/>
            <person name="Sakamoto M."/>
            <person name="Ohkuma M."/>
            <person name="Mitsumori M."/>
        </authorList>
    </citation>
    <scope>NUCLEOTIDE SEQUENCE</scope>
    <source>
        <strain evidence="2">R5076</strain>
    </source>
</reference>
<dbReference type="GO" id="GO:0070063">
    <property type="term" value="F:RNA polymerase binding"/>
    <property type="evidence" value="ECO:0007669"/>
    <property type="project" value="InterPro"/>
</dbReference>
<evidence type="ECO:0000313" key="3">
    <source>
        <dbReference type="Proteomes" id="UP000825483"/>
    </source>
</evidence>
<dbReference type="InterPro" id="IPR018151">
    <property type="entry name" value="TF_GreA/GreB_CS"/>
</dbReference>
<feature type="domain" description="Transcription elongation factor GreA/GreB C-terminal" evidence="1">
    <location>
        <begin position="8"/>
        <end position="81"/>
    </location>
</feature>
<gene>
    <name evidence="2" type="ORF">PRLR5076_16840</name>
</gene>
<keyword evidence="3" id="KW-1185">Reference proteome</keyword>
<name>A0A9R1CYD0_9BACT</name>
<dbReference type="InterPro" id="IPR036953">
    <property type="entry name" value="GreA/GreB_C_sf"/>
</dbReference>
<dbReference type="InterPro" id="IPR001437">
    <property type="entry name" value="Tscrpt_elong_fac_GreA/B_C"/>
</dbReference>
<dbReference type="PANTHER" id="PTHR30437">
    <property type="entry name" value="TRANSCRIPTION ELONGATION FACTOR GREA"/>
    <property type="match status" value="1"/>
</dbReference>
<dbReference type="Proteomes" id="UP000825483">
    <property type="component" value="Unassembled WGS sequence"/>
</dbReference>
<proteinExistence type="predicted"/>
<protein>
    <recommendedName>
        <fullName evidence="1">Transcription elongation factor GreA/GreB C-terminal domain-containing protein</fullName>
    </recommendedName>
</protein>
<evidence type="ECO:0000313" key="2">
    <source>
        <dbReference type="EMBL" id="GJG58833.1"/>
    </source>
</evidence>